<dbReference type="PANTHER" id="PTHR39339:SF1">
    <property type="entry name" value="CHAD DOMAIN-CONTAINING PROTEIN"/>
    <property type="match status" value="1"/>
</dbReference>
<feature type="transmembrane region" description="Helical" evidence="2">
    <location>
        <begin position="110"/>
        <end position="130"/>
    </location>
</feature>
<dbReference type="RefSeq" id="WP_309311369.1">
    <property type="nucleotide sequence ID" value="NZ_CP133592.1"/>
</dbReference>
<dbReference type="AlphaFoldDB" id="A0AA51UNY2"/>
<evidence type="ECO:0000256" key="1">
    <source>
        <dbReference type="SAM" id="MobiDB-lite"/>
    </source>
</evidence>
<feature type="transmembrane region" description="Helical" evidence="2">
    <location>
        <begin position="12"/>
        <end position="34"/>
    </location>
</feature>
<keyword evidence="2" id="KW-0812">Transmembrane</keyword>
<keyword evidence="2" id="KW-0472">Membrane</keyword>
<organism evidence="4 5">
    <name type="scientific">Methanolobus sediminis</name>
    <dbReference type="NCBI Taxonomy" id="3072978"/>
    <lineage>
        <taxon>Archaea</taxon>
        <taxon>Methanobacteriati</taxon>
        <taxon>Methanobacteriota</taxon>
        <taxon>Stenosarchaea group</taxon>
        <taxon>Methanomicrobia</taxon>
        <taxon>Methanosarcinales</taxon>
        <taxon>Methanosarcinaceae</taxon>
        <taxon>Methanolobus</taxon>
    </lineage>
</organism>
<name>A0AA51UNY2_9EURY</name>
<protein>
    <submittedName>
        <fullName evidence="4">CHAD domain-containing protein</fullName>
    </submittedName>
</protein>
<evidence type="ECO:0000313" key="5">
    <source>
        <dbReference type="Proteomes" id="UP001182908"/>
    </source>
</evidence>
<dbReference type="Proteomes" id="UP001182908">
    <property type="component" value="Chromosome"/>
</dbReference>
<feature type="compositionally biased region" description="Acidic residues" evidence="1">
    <location>
        <begin position="273"/>
        <end position="288"/>
    </location>
</feature>
<dbReference type="InterPro" id="IPR038186">
    <property type="entry name" value="CHAD_dom_sf"/>
</dbReference>
<evidence type="ECO:0000313" key="4">
    <source>
        <dbReference type="EMBL" id="WMW25565.1"/>
    </source>
</evidence>
<sequence length="641" mass="72411">MASNAFVKKYSLAASLSFLAGLVSCMTGLLFAIVSRLNRGSGSETILIVCMLFGTGVVLILAGINVAGIRQKLSRSYSFLAGLLLSIIGLFVFMISFPDNWVYPKVSYAIVAYSLGIFLLLINIFVNYFLQALGDSSQRGLTPQKYNVQSNEPQHNDCSVLTTFAGILMTNITSGTYEPAFLTGTSDNESTYIINNTTSEENDPEPLFMESNEEKSITETKIVTAADAISDENAKVCNVDDKQEETTALETTQFPEIAEVIEPEIEKEIEDIEETRENEEEAEVEYPPEEQSSSKEETDVQNLVVPYAEFRSLKKTDIKSDDTMREAARKVLMYNFGQMIEHERGTKIGMDIEELHDMRVAAMRMRSVVEVLEDYLNMKDMSPYYKDIKSIRRTLGTVRDLDVFLEKIDHYLAAQPAEKVLEIEPLTDSILIERAKHRGTMLVYLDDSGYNKFKKNFADYLLTKKSWKIKSAKKNGEPIPARVVDVLPVLLYSQLATVRAYGDVLTDDTTIDPYLEKYHLLRIDVKILRYTIEFFKEVLGSETKSLIRDLKALQDNLGDMHDTVVALEMLENFEKYGVWGETHGKKNSVSIRDYPGVDAYIEYRKKELASLLDSFPDAWSKVIDPDFSVRFSQAIAGIYNS</sequence>
<keyword evidence="5" id="KW-1185">Reference proteome</keyword>
<feature type="transmembrane region" description="Helical" evidence="2">
    <location>
        <begin position="46"/>
        <end position="67"/>
    </location>
</feature>
<proteinExistence type="predicted"/>
<accession>A0AA51UNY2</accession>
<evidence type="ECO:0000259" key="3">
    <source>
        <dbReference type="PROSITE" id="PS51708"/>
    </source>
</evidence>
<evidence type="ECO:0000256" key="2">
    <source>
        <dbReference type="SAM" id="Phobius"/>
    </source>
</evidence>
<dbReference type="InterPro" id="IPR007899">
    <property type="entry name" value="CHAD_dom"/>
</dbReference>
<dbReference type="Pfam" id="PF05235">
    <property type="entry name" value="CHAD"/>
    <property type="match status" value="1"/>
</dbReference>
<dbReference type="GeneID" id="84231502"/>
<dbReference type="KEGG" id="mseb:RE474_02255"/>
<keyword evidence="2" id="KW-1133">Transmembrane helix</keyword>
<dbReference type="EMBL" id="CP133592">
    <property type="protein sequence ID" value="WMW25565.1"/>
    <property type="molecule type" value="Genomic_DNA"/>
</dbReference>
<dbReference type="PROSITE" id="PS51708">
    <property type="entry name" value="CHAD"/>
    <property type="match status" value="1"/>
</dbReference>
<gene>
    <name evidence="4" type="ORF">RE474_02255</name>
</gene>
<dbReference type="Gene3D" id="1.40.20.10">
    <property type="entry name" value="CHAD domain"/>
    <property type="match status" value="1"/>
</dbReference>
<dbReference type="PANTHER" id="PTHR39339">
    <property type="entry name" value="SLR1444 PROTEIN"/>
    <property type="match status" value="1"/>
</dbReference>
<feature type="transmembrane region" description="Helical" evidence="2">
    <location>
        <begin position="79"/>
        <end position="98"/>
    </location>
</feature>
<reference evidence="4 5" key="1">
    <citation type="submission" date="2023-08" db="EMBL/GenBank/DDBJ databases">
        <title>Methanolobus mangrovi sp. nov. and Methanolobus sediminis sp. nov, two novel methylotrophic methanogens isolated from mangrove sediments in China.</title>
        <authorList>
            <person name="Zhou J."/>
        </authorList>
    </citation>
    <scope>NUCLEOTIDE SEQUENCE [LARGE SCALE GENOMIC DNA]</scope>
    <source>
        <strain evidence="4 5">FTZ6</strain>
    </source>
</reference>
<feature type="region of interest" description="Disordered" evidence="1">
    <location>
        <begin position="273"/>
        <end position="298"/>
    </location>
</feature>
<dbReference type="SMART" id="SM00880">
    <property type="entry name" value="CHAD"/>
    <property type="match status" value="1"/>
</dbReference>
<feature type="domain" description="CHAD" evidence="3">
    <location>
        <begin position="321"/>
        <end position="624"/>
    </location>
</feature>